<evidence type="ECO:0000313" key="2">
    <source>
        <dbReference type="Proteomes" id="UP000275846"/>
    </source>
</evidence>
<dbReference type="OrthoDB" id="425681at2759"/>
<name>A0A183SZC4_SCHSO</name>
<gene>
    <name evidence="1" type="ORF">SSLN_LOCUS9568</name>
</gene>
<evidence type="ECO:0000313" key="1">
    <source>
        <dbReference type="EMBL" id="VDL95953.1"/>
    </source>
</evidence>
<protein>
    <submittedName>
        <fullName evidence="1 3">Uncharacterized protein</fullName>
    </submittedName>
</protein>
<evidence type="ECO:0000313" key="3">
    <source>
        <dbReference type="WBParaSite" id="SSLN_0000993401-mRNA-1"/>
    </source>
</evidence>
<reference evidence="1 2" key="2">
    <citation type="submission" date="2018-11" db="EMBL/GenBank/DDBJ databases">
        <authorList>
            <consortium name="Pathogen Informatics"/>
        </authorList>
    </citation>
    <scope>NUCLEOTIDE SEQUENCE [LARGE SCALE GENOMIC DNA]</scope>
    <source>
        <strain evidence="1 2">NST_G2</strain>
    </source>
</reference>
<keyword evidence="2" id="KW-1185">Reference proteome</keyword>
<accession>A0A183SZC4</accession>
<dbReference type="WBParaSite" id="SSLN_0000993401-mRNA-1">
    <property type="protein sequence ID" value="SSLN_0000993401-mRNA-1"/>
    <property type="gene ID" value="SSLN_0000993401"/>
</dbReference>
<sequence length="189" mass="20671">MQDAWMIRKAEEIQGYVDRNEMKNLFKAIKAIYGPCTKGTAPLLSSAGTTFLTDQSLILKRWAEHFRSVLNCSSASATPASDPTTTTITPTTDEHFIDAPPRTMTDTILPPPPPALITYEEHHLPHSHHLSSHLRLHANYLSPAITNTTTALSTSDGDSVLTCPHCDRTFTSCIGLVGNCESIAQRLAN</sequence>
<dbReference type="Proteomes" id="UP000275846">
    <property type="component" value="Unassembled WGS sequence"/>
</dbReference>
<dbReference type="EMBL" id="UYSU01035320">
    <property type="protein sequence ID" value="VDL95953.1"/>
    <property type="molecule type" value="Genomic_DNA"/>
</dbReference>
<organism evidence="3">
    <name type="scientific">Schistocephalus solidus</name>
    <name type="common">Tapeworm</name>
    <dbReference type="NCBI Taxonomy" id="70667"/>
    <lineage>
        <taxon>Eukaryota</taxon>
        <taxon>Metazoa</taxon>
        <taxon>Spiralia</taxon>
        <taxon>Lophotrochozoa</taxon>
        <taxon>Platyhelminthes</taxon>
        <taxon>Cestoda</taxon>
        <taxon>Eucestoda</taxon>
        <taxon>Diphyllobothriidea</taxon>
        <taxon>Diphyllobothriidae</taxon>
        <taxon>Schistocephalus</taxon>
    </lineage>
</organism>
<proteinExistence type="predicted"/>
<dbReference type="AlphaFoldDB" id="A0A183SZC4"/>
<reference evidence="3" key="1">
    <citation type="submission" date="2016-06" db="UniProtKB">
        <authorList>
            <consortium name="WormBaseParasite"/>
        </authorList>
    </citation>
    <scope>IDENTIFICATION</scope>
</reference>